<dbReference type="AlphaFoldDB" id="A0A9P8WFT6"/>
<gene>
    <name evidence="3" type="ORF">B0T10DRAFT_577516</name>
</gene>
<reference evidence="3 4" key="1">
    <citation type="journal article" date="2021" name="Nat. Commun.">
        <title>Genetic determinants of endophytism in the Arabidopsis root mycobiome.</title>
        <authorList>
            <person name="Mesny F."/>
            <person name="Miyauchi S."/>
            <person name="Thiergart T."/>
            <person name="Pickel B."/>
            <person name="Atanasova L."/>
            <person name="Karlsson M."/>
            <person name="Huettel B."/>
            <person name="Barry K.W."/>
            <person name="Haridas S."/>
            <person name="Chen C."/>
            <person name="Bauer D."/>
            <person name="Andreopoulos W."/>
            <person name="Pangilinan J."/>
            <person name="LaButti K."/>
            <person name="Riley R."/>
            <person name="Lipzen A."/>
            <person name="Clum A."/>
            <person name="Drula E."/>
            <person name="Henrissat B."/>
            <person name="Kohler A."/>
            <person name="Grigoriev I.V."/>
            <person name="Martin F.M."/>
            <person name="Hacquard S."/>
        </authorList>
    </citation>
    <scope>NUCLEOTIDE SEQUENCE [LARGE SCALE GENOMIC DNA]</scope>
    <source>
        <strain evidence="3 4">MPI-CAGE-CH-0241</strain>
    </source>
</reference>
<evidence type="ECO:0000313" key="3">
    <source>
        <dbReference type="EMBL" id="KAH6898048.1"/>
    </source>
</evidence>
<evidence type="ECO:0000313" key="4">
    <source>
        <dbReference type="Proteomes" id="UP000777438"/>
    </source>
</evidence>
<keyword evidence="4" id="KW-1185">Reference proteome</keyword>
<organism evidence="3 4">
    <name type="scientific">Thelonectria olida</name>
    <dbReference type="NCBI Taxonomy" id="1576542"/>
    <lineage>
        <taxon>Eukaryota</taxon>
        <taxon>Fungi</taxon>
        <taxon>Dikarya</taxon>
        <taxon>Ascomycota</taxon>
        <taxon>Pezizomycotina</taxon>
        <taxon>Sordariomycetes</taxon>
        <taxon>Hypocreomycetidae</taxon>
        <taxon>Hypocreales</taxon>
        <taxon>Nectriaceae</taxon>
        <taxon>Thelonectria</taxon>
    </lineage>
</organism>
<dbReference type="Gene3D" id="3.90.1300.10">
    <property type="entry name" value="Amidase signature (AS) domain"/>
    <property type="match status" value="1"/>
</dbReference>
<dbReference type="PANTHER" id="PTHR46310:SF7">
    <property type="entry name" value="AMIDASE 1"/>
    <property type="match status" value="1"/>
</dbReference>
<dbReference type="OrthoDB" id="5423360at2759"/>
<proteinExistence type="predicted"/>
<dbReference type="GO" id="GO:0016787">
    <property type="term" value="F:hydrolase activity"/>
    <property type="evidence" value="ECO:0007669"/>
    <property type="project" value="UniProtKB-KW"/>
</dbReference>
<dbReference type="Proteomes" id="UP000777438">
    <property type="component" value="Unassembled WGS sequence"/>
</dbReference>
<comment type="caution">
    <text evidence="3">The sequence shown here is derived from an EMBL/GenBank/DDBJ whole genome shotgun (WGS) entry which is preliminary data.</text>
</comment>
<feature type="domain" description="Scytalone dehydratase-like protein Arp1 N-terminal" evidence="2">
    <location>
        <begin position="9"/>
        <end position="105"/>
    </location>
</feature>
<dbReference type="InterPro" id="IPR058329">
    <property type="entry name" value="Arp1_N"/>
</dbReference>
<name>A0A9P8WFT6_9HYPO</name>
<evidence type="ECO:0000259" key="2">
    <source>
        <dbReference type="Pfam" id="PF26053"/>
    </source>
</evidence>
<dbReference type="SUPFAM" id="SSF75304">
    <property type="entry name" value="Amidase signature (AS) enzymes"/>
    <property type="match status" value="1"/>
</dbReference>
<keyword evidence="3" id="KW-0378">Hydrolase</keyword>
<dbReference type="InterPro" id="IPR036928">
    <property type="entry name" value="AS_sf"/>
</dbReference>
<dbReference type="EMBL" id="JAGPYM010000002">
    <property type="protein sequence ID" value="KAH6898048.1"/>
    <property type="molecule type" value="Genomic_DNA"/>
</dbReference>
<evidence type="ECO:0000259" key="1">
    <source>
        <dbReference type="Pfam" id="PF01425"/>
    </source>
</evidence>
<dbReference type="PANTHER" id="PTHR46310">
    <property type="entry name" value="AMIDASE 1"/>
    <property type="match status" value="1"/>
</dbReference>
<dbReference type="Pfam" id="PF26053">
    <property type="entry name" value="DUF8016"/>
    <property type="match status" value="1"/>
</dbReference>
<dbReference type="InterPro" id="IPR023631">
    <property type="entry name" value="Amidase_dom"/>
</dbReference>
<dbReference type="Pfam" id="PF01425">
    <property type="entry name" value="Amidase"/>
    <property type="match status" value="1"/>
</dbReference>
<feature type="domain" description="Amidase" evidence="1">
    <location>
        <begin position="152"/>
        <end position="383"/>
    </location>
</feature>
<protein>
    <submittedName>
        <fullName evidence="3">Indole-3-acetamide hydrolase</fullName>
    </submittedName>
</protein>
<sequence>MQNLQACLSAVTRDKLENIVERYLAEDDVFAAGFLNKVIVTSQSPGFIDIASIDDLQQSDLDIIHLNTEGYYAQGSSSSSDSTLPPGPLYAIANGTSLQLSKVYRLYEDSYRTFVGGVYESNGRQKSLNYFEPHWGYPMIPVPSRLYSIGDQRPLAGKRIGVKDIYDIEGIKTTRGSRAYSQVYGPANATASSIRRIIDLGGAVVGKQKTAQFASAAHAWEWTDAYYPQNPRGDGFLSCSASSSGGGCSIAAYDWLDVAIGSDTGQSVRQPAAFSGTYDNRPSQGLMALDCVMPIAYGTDTAGFFSRHPEEWIAFAKAWYDPSFYQDQSLNRLPELSVPDERTFPKRILYPVDHLPLPNGAAEEILQQFLKDVANLLDATVENFNLTETVEKATERSLPDILRDLDVLWYHDLRKDVAMPLLEKYKPGFPPLDKPFRDSFRKFAFNDAQYEAALQNRSRDAELWHEKVLYQTDESCSESIFIYDIGTGGLPSFREKELNQSPGAALPAACRTAGAAPIISSYFGDVDITIPIDQVAYFSNVTYEEVLMPVTVNLVARRGCDFVLFNLVGELAKKGIVKPVLTGRQAYAS</sequence>
<accession>A0A9P8WFT6</accession>